<feature type="region of interest" description="Disordered" evidence="1">
    <location>
        <begin position="294"/>
        <end position="412"/>
    </location>
</feature>
<protein>
    <submittedName>
        <fullName evidence="2">Uncharacterized protein</fullName>
    </submittedName>
</protein>
<feature type="region of interest" description="Disordered" evidence="1">
    <location>
        <begin position="116"/>
        <end position="147"/>
    </location>
</feature>
<evidence type="ECO:0000313" key="2">
    <source>
        <dbReference type="EMBL" id="KAF8728844.1"/>
    </source>
</evidence>
<feature type="compositionally biased region" description="Low complexity" evidence="1">
    <location>
        <begin position="303"/>
        <end position="332"/>
    </location>
</feature>
<dbReference type="OrthoDB" id="691849at2759"/>
<reference evidence="2" key="1">
    <citation type="submission" date="2020-07" db="EMBL/GenBank/DDBJ databases">
        <title>Genome sequence and genetic diversity analysis of an under-domesticated orphan crop, white fonio (Digitaria exilis).</title>
        <authorList>
            <person name="Bennetzen J.L."/>
            <person name="Chen S."/>
            <person name="Ma X."/>
            <person name="Wang X."/>
            <person name="Yssel A.E.J."/>
            <person name="Chaluvadi S.R."/>
            <person name="Johnson M."/>
            <person name="Gangashetty P."/>
            <person name="Hamidou F."/>
            <person name="Sanogo M.D."/>
            <person name="Zwaenepoel A."/>
            <person name="Wallace J."/>
            <person name="Van De Peer Y."/>
            <person name="Van Deynze A."/>
        </authorList>
    </citation>
    <scope>NUCLEOTIDE SEQUENCE</scope>
    <source>
        <tissue evidence="2">Leaves</tissue>
    </source>
</reference>
<evidence type="ECO:0000313" key="3">
    <source>
        <dbReference type="Proteomes" id="UP000636709"/>
    </source>
</evidence>
<feature type="compositionally biased region" description="Polar residues" evidence="1">
    <location>
        <begin position="121"/>
        <end position="130"/>
    </location>
</feature>
<sequence length="412" mass="43148">MDPSSLRVTPGSGGSGGDGNGGRSVRTSSRRRRLTLSSTSGAELISEFDAAADGPGSRSAGPALDVDEMPYRRSRSRYRANPEDSPTESQLGRLLLVSPVRSPASTDDDVLIMDGVLVDSEPSTPSSARHSASLVDDNGPSNRRSVSIADLVLVSSDSQGSSGGGSSARRNGGQVIVRSALGAAPSNIHQQAQGAAPSNIHQQAQGAGGNNIHHPAQGRRQQQQQQQEFPFPNFQRGPEPPFQPIFHVGHFPVANPYLAARGPPPPPPAFFTIPRASYYPVPAVNFQWSPVYPQPPPPPPSRRPVVIRDPNAGEGGSSSSAPPAQPGAASKGTSAIKAPPAPKQPETQPPPPEQTFQYPPTPEEESAILKVLYGPSTSGRPRLPVFQDICPDDDDKATKPPSPPPPPAPSSS</sequence>
<feature type="compositionally biased region" description="Low complexity" evidence="1">
    <location>
        <begin position="218"/>
        <end position="236"/>
    </location>
</feature>
<evidence type="ECO:0000256" key="1">
    <source>
        <dbReference type="SAM" id="MobiDB-lite"/>
    </source>
</evidence>
<proteinExistence type="predicted"/>
<feature type="compositionally biased region" description="Pro residues" evidence="1">
    <location>
        <begin position="339"/>
        <end position="353"/>
    </location>
</feature>
<dbReference type="Proteomes" id="UP000636709">
    <property type="component" value="Unassembled WGS sequence"/>
</dbReference>
<comment type="caution">
    <text evidence="2">The sequence shown here is derived from an EMBL/GenBank/DDBJ whole genome shotgun (WGS) entry which is preliminary data.</text>
</comment>
<feature type="compositionally biased region" description="Gly residues" evidence="1">
    <location>
        <begin position="11"/>
        <end position="22"/>
    </location>
</feature>
<accession>A0A835F5E1</accession>
<feature type="region of interest" description="Disordered" evidence="1">
    <location>
        <begin position="1"/>
        <end position="95"/>
    </location>
</feature>
<name>A0A835F5E1_9POAL</name>
<dbReference type="EMBL" id="JACEFO010001626">
    <property type="protein sequence ID" value="KAF8728844.1"/>
    <property type="molecule type" value="Genomic_DNA"/>
</dbReference>
<feature type="compositionally biased region" description="Pro residues" evidence="1">
    <location>
        <begin position="400"/>
        <end position="412"/>
    </location>
</feature>
<gene>
    <name evidence="2" type="ORF">HU200_018131</name>
</gene>
<dbReference type="AlphaFoldDB" id="A0A835F5E1"/>
<keyword evidence="3" id="KW-1185">Reference proteome</keyword>
<organism evidence="2 3">
    <name type="scientific">Digitaria exilis</name>
    <dbReference type="NCBI Taxonomy" id="1010633"/>
    <lineage>
        <taxon>Eukaryota</taxon>
        <taxon>Viridiplantae</taxon>
        <taxon>Streptophyta</taxon>
        <taxon>Embryophyta</taxon>
        <taxon>Tracheophyta</taxon>
        <taxon>Spermatophyta</taxon>
        <taxon>Magnoliopsida</taxon>
        <taxon>Liliopsida</taxon>
        <taxon>Poales</taxon>
        <taxon>Poaceae</taxon>
        <taxon>PACMAD clade</taxon>
        <taxon>Panicoideae</taxon>
        <taxon>Panicodae</taxon>
        <taxon>Paniceae</taxon>
        <taxon>Anthephorinae</taxon>
        <taxon>Digitaria</taxon>
    </lineage>
</organism>
<feature type="region of interest" description="Disordered" evidence="1">
    <location>
        <begin position="187"/>
        <end position="247"/>
    </location>
</feature>